<dbReference type="RefSeq" id="WP_128177579.1">
    <property type="nucleotide sequence ID" value="NZ_CP071409.1"/>
</dbReference>
<feature type="compositionally biased region" description="Polar residues" evidence="6">
    <location>
        <begin position="302"/>
        <end position="313"/>
    </location>
</feature>
<evidence type="ECO:0000256" key="6">
    <source>
        <dbReference type="SAM" id="MobiDB-lite"/>
    </source>
</evidence>
<proteinExistence type="predicted"/>
<evidence type="ECO:0000256" key="7">
    <source>
        <dbReference type="SAM" id="Phobius"/>
    </source>
</evidence>
<comment type="subcellular location">
    <subcellularLocation>
        <location evidence="1">Cell membrane</location>
        <topology evidence="1">Multi-pass membrane protein</topology>
    </subcellularLocation>
</comment>
<evidence type="ECO:0000256" key="4">
    <source>
        <dbReference type="ARBA" id="ARBA00022989"/>
    </source>
</evidence>
<feature type="transmembrane region" description="Helical" evidence="7">
    <location>
        <begin position="271"/>
        <end position="290"/>
    </location>
</feature>
<feature type="transmembrane region" description="Helical" evidence="7">
    <location>
        <begin position="186"/>
        <end position="204"/>
    </location>
</feature>
<protein>
    <submittedName>
        <fullName evidence="9">Membrane protein</fullName>
    </submittedName>
</protein>
<dbReference type="InterPro" id="IPR051258">
    <property type="entry name" value="Diverse_Substrate_Transporter"/>
</dbReference>
<feature type="domain" description="EamA" evidence="8">
    <location>
        <begin position="156"/>
        <end position="285"/>
    </location>
</feature>
<sequence length="320" mass="33991">MLAFLSRYKFAIKKQEGVLLLITMIWGGTFLVVHHAMTVSGPFFFVGLRFASAALLLGLFSCKTLRGLTLPECIAGALIGFSIACGYGLQTYGLQTISSSKSAFITAMYVPLVPLLQWLFLGRMPGLMSCIGVVLAFLGLLLVAGPESGTLKFNQGEIATLVSTLAIAAEIILIGACAGKVDVKRVTVVQLVVASLCAFIMMLPNGESVPEYSATLLFSAVGLGGASAVIQVTMNWAQRHVSPTRATVIYAGEPVWAGIVGRVAGERLPGIALLGGGLIVLGVIISELRFKKDKVREAPPEQQDNPFVTLSRQLTDKESE</sequence>
<keyword evidence="3 7" id="KW-0812">Transmembrane</keyword>
<feature type="region of interest" description="Disordered" evidence="6">
    <location>
        <begin position="296"/>
        <end position="320"/>
    </location>
</feature>
<dbReference type="SUPFAM" id="SSF103481">
    <property type="entry name" value="Multidrug resistance efflux transporter EmrE"/>
    <property type="match status" value="2"/>
</dbReference>
<evidence type="ECO:0000313" key="9">
    <source>
        <dbReference type="EMBL" id="RWR01971.1"/>
    </source>
</evidence>
<dbReference type="EMBL" id="JMEE01000031">
    <property type="protein sequence ID" value="RWR01971.1"/>
    <property type="molecule type" value="Genomic_DNA"/>
</dbReference>
<feature type="transmembrane region" description="Helical" evidence="7">
    <location>
        <begin position="216"/>
        <end position="236"/>
    </location>
</feature>
<dbReference type="GO" id="GO:0005886">
    <property type="term" value="C:plasma membrane"/>
    <property type="evidence" value="ECO:0007669"/>
    <property type="project" value="UniProtKB-SubCell"/>
</dbReference>
<dbReference type="AlphaFoldDB" id="A0A443ICG1"/>
<comment type="caution">
    <text evidence="9">The sequence shown here is derived from an EMBL/GenBank/DDBJ whole genome shotgun (WGS) entry which is preliminary data.</text>
</comment>
<feature type="transmembrane region" description="Helical" evidence="7">
    <location>
        <begin position="102"/>
        <end position="120"/>
    </location>
</feature>
<evidence type="ECO:0000256" key="2">
    <source>
        <dbReference type="ARBA" id="ARBA00022475"/>
    </source>
</evidence>
<gene>
    <name evidence="9" type="ORF">ED28_10060</name>
</gene>
<dbReference type="PANTHER" id="PTHR42920:SF5">
    <property type="entry name" value="EAMA DOMAIN-CONTAINING PROTEIN"/>
    <property type="match status" value="1"/>
</dbReference>
<dbReference type="InterPro" id="IPR037185">
    <property type="entry name" value="EmrE-like"/>
</dbReference>
<evidence type="ECO:0000313" key="10">
    <source>
        <dbReference type="Proteomes" id="UP000288794"/>
    </source>
</evidence>
<reference evidence="9 10" key="1">
    <citation type="submission" date="2014-04" db="EMBL/GenBank/DDBJ databases">
        <title>Draft genome sequence of Pantoea beijingensis strain LMG 27579, an emerging pathogen to Pleurotus eryngii with potential industrial application.</title>
        <authorList>
            <person name="Xu F."/>
            <person name="Liu Y."/>
            <person name="Wang S."/>
            <person name="Yin Y."/>
            <person name="Ma Y."/>
            <person name="Zhao S."/>
            <person name="Rong C."/>
        </authorList>
    </citation>
    <scope>NUCLEOTIDE SEQUENCE [LARGE SCALE GENOMIC DNA]</scope>
    <source>
        <strain evidence="9 10">LMG 27579</strain>
    </source>
</reference>
<evidence type="ECO:0000256" key="5">
    <source>
        <dbReference type="ARBA" id="ARBA00023136"/>
    </source>
</evidence>
<feature type="transmembrane region" description="Helical" evidence="7">
    <location>
        <begin position="127"/>
        <end position="146"/>
    </location>
</feature>
<organism evidence="9 10">
    <name type="scientific">[Pantoea] beijingensis</name>
    <dbReference type="NCBI Taxonomy" id="1324864"/>
    <lineage>
        <taxon>Bacteria</taxon>
        <taxon>Pseudomonadati</taxon>
        <taxon>Pseudomonadota</taxon>
        <taxon>Gammaproteobacteria</taxon>
        <taxon>Enterobacterales</taxon>
        <taxon>Erwiniaceae</taxon>
        <taxon>Erwinia</taxon>
    </lineage>
</organism>
<evidence type="ECO:0000256" key="3">
    <source>
        <dbReference type="ARBA" id="ARBA00022692"/>
    </source>
</evidence>
<dbReference type="Proteomes" id="UP000288794">
    <property type="component" value="Unassembled WGS sequence"/>
</dbReference>
<dbReference type="PANTHER" id="PTHR42920">
    <property type="entry name" value="OS03G0707200 PROTEIN-RELATED"/>
    <property type="match status" value="1"/>
</dbReference>
<feature type="transmembrane region" description="Helical" evidence="7">
    <location>
        <begin position="17"/>
        <end position="37"/>
    </location>
</feature>
<dbReference type="Pfam" id="PF00892">
    <property type="entry name" value="EamA"/>
    <property type="match status" value="2"/>
</dbReference>
<keyword evidence="10" id="KW-1185">Reference proteome</keyword>
<dbReference type="InterPro" id="IPR000620">
    <property type="entry name" value="EamA_dom"/>
</dbReference>
<feature type="transmembrane region" description="Helical" evidence="7">
    <location>
        <begin position="158"/>
        <end position="179"/>
    </location>
</feature>
<feature type="transmembrane region" description="Helical" evidence="7">
    <location>
        <begin position="73"/>
        <end position="90"/>
    </location>
</feature>
<keyword evidence="4 7" id="KW-1133">Transmembrane helix</keyword>
<feature type="transmembrane region" description="Helical" evidence="7">
    <location>
        <begin position="43"/>
        <end position="61"/>
    </location>
</feature>
<evidence type="ECO:0000259" key="8">
    <source>
        <dbReference type="Pfam" id="PF00892"/>
    </source>
</evidence>
<evidence type="ECO:0000256" key="1">
    <source>
        <dbReference type="ARBA" id="ARBA00004651"/>
    </source>
</evidence>
<feature type="domain" description="EamA" evidence="8">
    <location>
        <begin position="19"/>
        <end position="143"/>
    </location>
</feature>
<keyword evidence="2" id="KW-1003">Cell membrane</keyword>
<name>A0A443ICG1_9GAMM</name>
<accession>A0A443ICG1</accession>
<keyword evidence="5 7" id="KW-0472">Membrane</keyword>